<dbReference type="GO" id="GO:0016757">
    <property type="term" value="F:glycosyltransferase activity"/>
    <property type="evidence" value="ECO:0007669"/>
    <property type="project" value="InterPro"/>
</dbReference>
<keyword evidence="4" id="KW-0808">Transferase</keyword>
<evidence type="ECO:0000313" key="4">
    <source>
        <dbReference type="EMBL" id="RBP48882.1"/>
    </source>
</evidence>
<gene>
    <name evidence="4" type="ORF">DFR28_105221</name>
</gene>
<dbReference type="RefSeq" id="WP_113955474.1">
    <property type="nucleotide sequence ID" value="NZ_QNRT01000005.1"/>
</dbReference>
<dbReference type="PANTHER" id="PTHR12526">
    <property type="entry name" value="GLYCOSYLTRANSFERASE"/>
    <property type="match status" value="1"/>
</dbReference>
<feature type="region of interest" description="Disordered" evidence="1">
    <location>
        <begin position="676"/>
        <end position="697"/>
    </location>
</feature>
<dbReference type="NCBIfam" id="NF011703">
    <property type="entry name" value="PRK15123.1"/>
    <property type="match status" value="1"/>
</dbReference>
<accession>A0A395JGG9</accession>
<dbReference type="PANTHER" id="PTHR12526:SF641">
    <property type="entry name" value="LIPOPOLYSACCHARIDE CORE BIOSYNTHESIS PROTEIN RFAG"/>
    <property type="match status" value="1"/>
</dbReference>
<evidence type="ECO:0000259" key="2">
    <source>
        <dbReference type="Pfam" id="PF00534"/>
    </source>
</evidence>
<evidence type="ECO:0000256" key="1">
    <source>
        <dbReference type="SAM" id="MobiDB-lite"/>
    </source>
</evidence>
<dbReference type="Proteomes" id="UP000253083">
    <property type="component" value="Unassembled WGS sequence"/>
</dbReference>
<feature type="domain" description="Glycosyltransferase subfamily 4-like N-terminal" evidence="3">
    <location>
        <begin position="20"/>
        <end position="86"/>
    </location>
</feature>
<reference evidence="4 5" key="1">
    <citation type="submission" date="2018-06" db="EMBL/GenBank/DDBJ databases">
        <title>Genomic Encyclopedia of Type Strains, Phase IV (KMG-IV): sequencing the most valuable type-strain genomes for metagenomic binning, comparative biology and taxonomic classification.</title>
        <authorList>
            <person name="Goeker M."/>
        </authorList>
    </citation>
    <scope>NUCLEOTIDE SEQUENCE [LARGE SCALE GENOMIC DNA]</scope>
    <source>
        <strain evidence="4 5">DSM 24032</strain>
    </source>
</reference>
<protein>
    <submittedName>
        <fullName evidence="4">UDP-glucose:(Heptosyl)LPS alpha-1,3-glucosyltransferase</fullName>
    </submittedName>
</protein>
<dbReference type="CDD" id="cd03801">
    <property type="entry name" value="GT4_PimA-like"/>
    <property type="match status" value="1"/>
</dbReference>
<dbReference type="SUPFAM" id="SSF53756">
    <property type="entry name" value="UDP-Glycosyltransferase/glycogen phosphorylase"/>
    <property type="match status" value="1"/>
</dbReference>
<dbReference type="Pfam" id="PF06293">
    <property type="entry name" value="Kdo"/>
    <property type="match status" value="1"/>
</dbReference>
<keyword evidence="5" id="KW-1185">Reference proteome</keyword>
<dbReference type="InterPro" id="IPR028098">
    <property type="entry name" value="Glyco_trans_4-like_N"/>
</dbReference>
<comment type="caution">
    <text evidence="4">The sequence shown here is derived from an EMBL/GenBank/DDBJ whole genome shotgun (WGS) entry which is preliminary data.</text>
</comment>
<feature type="domain" description="Glycosyl transferase family 1" evidence="2">
    <location>
        <begin position="183"/>
        <end position="347"/>
    </location>
</feature>
<dbReference type="InParanoid" id="A0A395JGG9"/>
<dbReference type="InterPro" id="IPR001296">
    <property type="entry name" value="Glyco_trans_1"/>
</dbReference>
<sequence length="697" mass="80460">MHFAFCLYKHFPYSGLSLDMLRIANECTQRGHKATVFTGSWEGDVPDGLEVVIIKHFGLTNHTRAHTFHRKLKRLLAEYEFDVVVGFNKIPGMDIYYCGDYCYVGRSFLRHSFFYRFTPRFLYFSSFERGVFDASSKTNILSLSNREKLIYQQYYLTQDSRFLCLPPTLEKERWANLADLPDRQSLRTSLGIKQDENLVLLIGSGFATKGLDRAIIALAALPEDLLAKTKLFVVGQDKIDSFQRSAKRLDVADHIHFLGGRKDVPALMKAGDMLLHPAYAETTGGVLLEAIVSGLPVLATPVCGYAPHIKTANAGYVLRKRFSQDELNDKLQKMLLSERKEEWRQNGLKYGQNPSLYVMPQRAVDFIEQTCAQQRLYLPSHERQKRDESLYITNELRQALKGEDSFYQMMNIDGKVYREALGRRTLRFTRGDKDYFLKMHTGVGWGEIIKNITYLRAPVVGALNEWHGVHRLKDLEIDTMTVAAYGIRGRNPATKHSFIVTEALPTETSLEDFCADWKSNPPRTLKQIRLKRWILNKVVETARVIHENGANHRDFYLCHFLLDAHFQADDMVSPESKLYLIDLHRIQMRRKTPERWAVKDIAGLYYSSKDIGLTKRDLLRFMKLYRGKPLREILRTETGFWRKVVSRGNKLYESEKRKALVMEKVLRQKAKERLLDSLPDETTSTKTADQPRSVVGK</sequence>
<dbReference type="Pfam" id="PF13439">
    <property type="entry name" value="Glyco_transf_4"/>
    <property type="match status" value="1"/>
</dbReference>
<dbReference type="EMBL" id="QNRT01000005">
    <property type="protein sequence ID" value="RBP48882.1"/>
    <property type="molecule type" value="Genomic_DNA"/>
</dbReference>
<dbReference type="FunCoup" id="A0A395JGG9">
    <property type="interactions" value="74"/>
</dbReference>
<proteinExistence type="predicted"/>
<dbReference type="OrthoDB" id="9802524at2"/>
<dbReference type="AlphaFoldDB" id="A0A395JGG9"/>
<evidence type="ECO:0000313" key="5">
    <source>
        <dbReference type="Proteomes" id="UP000253083"/>
    </source>
</evidence>
<dbReference type="Gene3D" id="3.40.50.2000">
    <property type="entry name" value="Glycogen Phosphorylase B"/>
    <property type="match status" value="2"/>
</dbReference>
<dbReference type="Pfam" id="PF00534">
    <property type="entry name" value="Glycos_transf_1"/>
    <property type="match status" value="1"/>
</dbReference>
<feature type="compositionally biased region" description="Polar residues" evidence="1">
    <location>
        <begin position="680"/>
        <end position="690"/>
    </location>
</feature>
<dbReference type="GO" id="GO:1901135">
    <property type="term" value="P:carbohydrate derivative metabolic process"/>
    <property type="evidence" value="ECO:0007669"/>
    <property type="project" value="UniProtKB-ARBA"/>
</dbReference>
<organism evidence="4 5">
    <name type="scientific">Arenicella xantha</name>
    <dbReference type="NCBI Taxonomy" id="644221"/>
    <lineage>
        <taxon>Bacteria</taxon>
        <taxon>Pseudomonadati</taxon>
        <taxon>Pseudomonadota</taxon>
        <taxon>Gammaproteobacteria</taxon>
        <taxon>Arenicellales</taxon>
        <taxon>Arenicellaceae</taxon>
        <taxon>Arenicella</taxon>
    </lineage>
</organism>
<evidence type="ECO:0000259" key="3">
    <source>
        <dbReference type="Pfam" id="PF13439"/>
    </source>
</evidence>
<name>A0A395JGG9_9GAMM</name>